<reference evidence="1 2" key="2">
    <citation type="submission" date="2017-10" db="EMBL/GenBank/DDBJ databases">
        <title>Genome analyses suggest a sexual origin of heterokaryosis in a supposedly ancient asexual fungus.</title>
        <authorList>
            <person name="Corradi N."/>
            <person name="Sedzielewska K."/>
            <person name="Noel J."/>
            <person name="Charron P."/>
            <person name="Farinelli L."/>
            <person name="Marton T."/>
            <person name="Kruger M."/>
            <person name="Pelin A."/>
            <person name="Brachmann A."/>
            <person name="Corradi N."/>
        </authorList>
    </citation>
    <scope>NUCLEOTIDE SEQUENCE [LARGE SCALE GENOMIC DNA]</scope>
    <source>
        <strain evidence="1 2">A1</strain>
    </source>
</reference>
<gene>
    <name evidence="1" type="ORF">RhiirA1_481814</name>
</gene>
<name>A0A2N0QMM6_9GLOM</name>
<dbReference type="EMBL" id="LLXH01006020">
    <property type="protein sequence ID" value="PKC52306.1"/>
    <property type="molecule type" value="Genomic_DNA"/>
</dbReference>
<dbReference type="VEuPathDB" id="FungiDB:RhiirA1_481814"/>
<evidence type="ECO:0000313" key="1">
    <source>
        <dbReference type="EMBL" id="PKC52306.1"/>
    </source>
</evidence>
<accession>A0A2N0QMM6</accession>
<comment type="caution">
    <text evidence="1">The sequence shown here is derived from an EMBL/GenBank/DDBJ whole genome shotgun (WGS) entry which is preliminary data.</text>
</comment>
<evidence type="ECO:0000313" key="2">
    <source>
        <dbReference type="Proteomes" id="UP000232688"/>
    </source>
</evidence>
<reference evidence="1 2" key="1">
    <citation type="submission" date="2017-10" db="EMBL/GenBank/DDBJ databases">
        <title>Extensive intraspecific genome diversity in a model arbuscular mycorrhizal fungus.</title>
        <authorList>
            <person name="Chen E.C.H."/>
            <person name="Morin E."/>
            <person name="Baudet D."/>
            <person name="Noel J."/>
            <person name="Ndikumana S."/>
            <person name="Charron P."/>
            <person name="St-Onge C."/>
            <person name="Giorgi J."/>
            <person name="Grigoriev I.V."/>
            <person name="Roux C."/>
            <person name="Martin F.M."/>
            <person name="Corradi N."/>
        </authorList>
    </citation>
    <scope>NUCLEOTIDE SEQUENCE [LARGE SCALE GENOMIC DNA]</scope>
    <source>
        <strain evidence="1 2">A1</strain>
    </source>
</reference>
<protein>
    <submittedName>
        <fullName evidence="1">Uncharacterized protein</fullName>
    </submittedName>
</protein>
<proteinExistence type="predicted"/>
<dbReference type="Proteomes" id="UP000232688">
    <property type="component" value="Unassembled WGS sequence"/>
</dbReference>
<organism evidence="1 2">
    <name type="scientific">Rhizophagus irregularis</name>
    <dbReference type="NCBI Taxonomy" id="588596"/>
    <lineage>
        <taxon>Eukaryota</taxon>
        <taxon>Fungi</taxon>
        <taxon>Fungi incertae sedis</taxon>
        <taxon>Mucoromycota</taxon>
        <taxon>Glomeromycotina</taxon>
        <taxon>Glomeromycetes</taxon>
        <taxon>Glomerales</taxon>
        <taxon>Glomeraceae</taxon>
        <taxon>Rhizophagus</taxon>
    </lineage>
</organism>
<sequence length="138" mass="16362">MPIFEQTKTLSPDQKSQLQYITEQTENLMSTYFKPLPLKFNPKLAIVGSSLYAEQHVKAGIIQLGEIFNIEVNRDHKMRIKFYEQRTKLVDYIVFVLHHREQPEEQTTKQIEPWFNDVMKNKGLILDDFNQIKEMIGF</sequence>
<dbReference type="AlphaFoldDB" id="A0A2N0QMM6"/>